<accession>A0ABV4X4Z7</accession>
<sequence length="151" mass="17769">MKSALDIARYFLYRVDRDVGDTISPLKLQKLVYYAQAWSLVLRDKPLFPEKIQAWIHGPAIYEVWDNYKDYQHGSIPEPKEELPEFEEDEIEVLEEVWNAYGELSAKRLENLTHSEDPWINARNGLNPAEKSSNEISHEDMKTYYASFLEE</sequence>
<dbReference type="InterPro" id="IPR025272">
    <property type="entry name" value="SocA_Panacea"/>
</dbReference>
<gene>
    <name evidence="2" type="ORF">ACE1CC_11415</name>
</gene>
<protein>
    <submittedName>
        <fullName evidence="2">Panacea domain-containing protein</fullName>
    </submittedName>
</protein>
<evidence type="ECO:0000313" key="2">
    <source>
        <dbReference type="EMBL" id="MFB2877482.1"/>
    </source>
</evidence>
<keyword evidence="3" id="KW-1185">Reference proteome</keyword>
<proteinExistence type="predicted"/>
<evidence type="ECO:0000313" key="3">
    <source>
        <dbReference type="Proteomes" id="UP001576774"/>
    </source>
</evidence>
<dbReference type="RefSeq" id="WP_413270581.1">
    <property type="nucleotide sequence ID" value="NZ_JBHFNQ010000090.1"/>
</dbReference>
<organism evidence="2 3">
    <name type="scientific">Floridaenema aerugineum BLCC-F46</name>
    <dbReference type="NCBI Taxonomy" id="3153654"/>
    <lineage>
        <taxon>Bacteria</taxon>
        <taxon>Bacillati</taxon>
        <taxon>Cyanobacteriota</taxon>
        <taxon>Cyanophyceae</taxon>
        <taxon>Oscillatoriophycideae</taxon>
        <taxon>Aerosakkonematales</taxon>
        <taxon>Aerosakkonemataceae</taxon>
        <taxon>Floridanema</taxon>
        <taxon>Floridanema aerugineum</taxon>
    </lineage>
</organism>
<evidence type="ECO:0000259" key="1">
    <source>
        <dbReference type="Pfam" id="PF13274"/>
    </source>
</evidence>
<name>A0ABV4X4Z7_9CYAN</name>
<dbReference type="EMBL" id="JBHFNQ010000090">
    <property type="protein sequence ID" value="MFB2877482.1"/>
    <property type="molecule type" value="Genomic_DNA"/>
</dbReference>
<reference evidence="2 3" key="1">
    <citation type="submission" date="2024-09" db="EMBL/GenBank/DDBJ databases">
        <title>Floridaenema gen nov. (Aerosakkonemataceae, Aerosakkonematales ord. nov., Cyanobacteria) from benthic tropical and subtropical fresh waters, with the description of four new species.</title>
        <authorList>
            <person name="Moretto J.A."/>
            <person name="Berthold D.E."/>
            <person name="Lefler F.W."/>
            <person name="Huang I.-S."/>
            <person name="Laughinghouse H. IV."/>
        </authorList>
    </citation>
    <scope>NUCLEOTIDE SEQUENCE [LARGE SCALE GENOMIC DNA]</scope>
    <source>
        <strain evidence="2 3">BLCC-F46</strain>
    </source>
</reference>
<comment type="caution">
    <text evidence="2">The sequence shown here is derived from an EMBL/GenBank/DDBJ whole genome shotgun (WGS) entry which is preliminary data.</text>
</comment>
<feature type="domain" description="Antitoxin SocA-like Panacea" evidence="1">
    <location>
        <begin position="28"/>
        <end position="119"/>
    </location>
</feature>
<dbReference type="Proteomes" id="UP001576774">
    <property type="component" value="Unassembled WGS sequence"/>
</dbReference>
<dbReference type="Pfam" id="PF13274">
    <property type="entry name" value="SocA_Panacea"/>
    <property type="match status" value="1"/>
</dbReference>